<keyword evidence="2" id="KW-1185">Reference proteome</keyword>
<evidence type="ECO:0000313" key="2">
    <source>
        <dbReference type="Proteomes" id="UP001228581"/>
    </source>
</evidence>
<proteinExistence type="predicted"/>
<organism evidence="1 2">
    <name type="scientific">Xanthocytophaga flava</name>
    <dbReference type="NCBI Taxonomy" id="3048013"/>
    <lineage>
        <taxon>Bacteria</taxon>
        <taxon>Pseudomonadati</taxon>
        <taxon>Bacteroidota</taxon>
        <taxon>Cytophagia</taxon>
        <taxon>Cytophagales</taxon>
        <taxon>Rhodocytophagaceae</taxon>
        <taxon>Xanthocytophaga</taxon>
    </lineage>
</organism>
<evidence type="ECO:0008006" key="3">
    <source>
        <dbReference type="Google" id="ProtNLM"/>
    </source>
</evidence>
<sequence>MTLDKKKLTKQQKADWEIFAQQVFGATETFTETADQKAARLESFKTDYNAFFRYYFPHYAETDCAEYHIEIATNLRDNPIINQFNIIYRGGAKSVHSNLGVPMWLIFIFDQINFMLLVGENFDKGKLLLMDLQVELQYNQRLIADFGVQMQYGDWSDGEFKIQKGSLFKAIGINQSARGLRNLQSRPDYVSVDDVEDRKKAENEQIVAERVDKITSDIMGAFSKDRQRLVISNNLIHKSGVIAGLLEKLGNKSRTRITSRAATDENGNPTWPERFTREYWQEKEKDTPAGSWEREWKNNPVEEGKLFKSEWFQWKDMPLETLPTKKIVVYGDLSYKATGDYKALIAGFKFKDQYWIYDAFVRKTTLADVIDWCYDFRASIPEYIMVEFWFEASFMQDMFLDDFNAEAIKRKQTLNVRGDKRAKPDKFMRIEAMTTTYQKLKVFYNQELKGSKDADNLIDKQFLLFEKGSSAHDDGPDATEGLIHILSHQAKIGSFPNSFISKIRKNSW</sequence>
<dbReference type="EMBL" id="JASJOT010000008">
    <property type="protein sequence ID" value="MDJ1494168.1"/>
    <property type="molecule type" value="Genomic_DNA"/>
</dbReference>
<comment type="caution">
    <text evidence="1">The sequence shown here is derived from an EMBL/GenBank/DDBJ whole genome shotgun (WGS) entry which is preliminary data.</text>
</comment>
<evidence type="ECO:0000313" key="1">
    <source>
        <dbReference type="EMBL" id="MDJ1494168.1"/>
    </source>
</evidence>
<protein>
    <recommendedName>
        <fullName evidence="3">Terminase</fullName>
    </recommendedName>
</protein>
<accession>A0ABT7CKA6</accession>
<dbReference type="RefSeq" id="WP_313997093.1">
    <property type="nucleotide sequence ID" value="NZ_JASJOT010000008.1"/>
</dbReference>
<gene>
    <name evidence="1" type="ORF">QNI19_14590</name>
</gene>
<reference evidence="1 2" key="1">
    <citation type="submission" date="2023-05" db="EMBL/GenBank/DDBJ databases">
        <authorList>
            <person name="Zhang X."/>
        </authorList>
    </citation>
    <scope>NUCLEOTIDE SEQUENCE [LARGE SCALE GENOMIC DNA]</scope>
    <source>
        <strain evidence="1 2">DM2B3-1</strain>
    </source>
</reference>
<name>A0ABT7CKA6_9BACT</name>
<dbReference type="Proteomes" id="UP001228581">
    <property type="component" value="Unassembled WGS sequence"/>
</dbReference>